<dbReference type="Gene3D" id="1.10.443.10">
    <property type="entry name" value="Intergrase catalytic core"/>
    <property type="match status" value="1"/>
</dbReference>
<keyword evidence="7" id="KW-1185">Reference proteome</keyword>
<evidence type="ECO:0000313" key="7">
    <source>
        <dbReference type="Proteomes" id="UP000494115"/>
    </source>
</evidence>
<sequence length="491" mass="55137">MSEHVIRRGSRYYYRRRVPADLIEKYQKTEHVQALGTANPKEAAKEARRVGAALDQVFDRLRAEIEAENLAKQSAYIPAMIDGTREMPPLPLAMLQHDEERAAEDATEEAVKERRDELREIILDVIKGTPGFVPVGLAEVVPAPAPSVPADMLPPPTPARTDRSLDRLVKLWELARTPESRAALAFHRAVDRFTTLVGLIPVPRITKAHIVQLKDKLLEDGVGPTSIDQSLNNLRTLFTFAIGQAWISVNPATGVKREGKRQHAKNARPPFDLATLNRIFANRVYTEGYRPARGRGEAAYWLPLLGLYTGARVEELCQLRPDDVYQDTYTDSNGKPKSCWVILITNSEDHGQAVKNVFSRRRVPIHTELLKLGFVDYANGQSGKSRVFDQLIKDKHGVESALWSQWWISMMRAECNPTSPKMVFHSFRHTFKDVCRDCGITKELADALQGHSEGDDSSNYGGEFYPLRPLVEAVDRYVIHGVKPPTAPLLP</sequence>
<dbReference type="PANTHER" id="PTHR30349:SF41">
    <property type="entry name" value="INTEGRASE_RECOMBINASE PROTEIN MJ0367-RELATED"/>
    <property type="match status" value="1"/>
</dbReference>
<evidence type="ECO:0000256" key="2">
    <source>
        <dbReference type="ARBA" id="ARBA00022908"/>
    </source>
</evidence>
<comment type="similarity">
    <text evidence="1">Belongs to the 'phage' integrase family.</text>
</comment>
<accession>A0A6S7CVN5</accession>
<feature type="domain" description="DUF6538" evidence="5">
    <location>
        <begin position="4"/>
        <end position="62"/>
    </location>
</feature>
<dbReference type="InterPro" id="IPR046668">
    <property type="entry name" value="DUF6538"/>
</dbReference>
<dbReference type="AlphaFoldDB" id="A0A6S7CVN5"/>
<name>A0A6S7CVN5_9BURK</name>
<keyword evidence="4" id="KW-0233">DNA recombination</keyword>
<proteinExistence type="inferred from homology"/>
<keyword evidence="3" id="KW-0238">DNA-binding</keyword>
<dbReference type="InterPro" id="IPR011010">
    <property type="entry name" value="DNA_brk_join_enz"/>
</dbReference>
<organism evidence="6 7">
    <name type="scientific">Pararobbsia alpina</name>
    <dbReference type="NCBI Taxonomy" id="621374"/>
    <lineage>
        <taxon>Bacteria</taxon>
        <taxon>Pseudomonadati</taxon>
        <taxon>Pseudomonadota</taxon>
        <taxon>Betaproteobacteria</taxon>
        <taxon>Burkholderiales</taxon>
        <taxon>Burkholderiaceae</taxon>
        <taxon>Pararobbsia</taxon>
    </lineage>
</organism>
<reference evidence="6 7" key="1">
    <citation type="submission" date="2020-04" db="EMBL/GenBank/DDBJ databases">
        <authorList>
            <person name="De Canck E."/>
        </authorList>
    </citation>
    <scope>NUCLEOTIDE SEQUENCE [LARGE SCALE GENOMIC DNA]</scope>
    <source>
        <strain evidence="6 7">LMG 28138</strain>
    </source>
</reference>
<dbReference type="SUPFAM" id="SSF56349">
    <property type="entry name" value="DNA breaking-rejoining enzymes"/>
    <property type="match status" value="1"/>
</dbReference>
<protein>
    <recommendedName>
        <fullName evidence="5">DUF6538 domain-containing protein</fullName>
    </recommendedName>
</protein>
<dbReference type="InterPro" id="IPR050090">
    <property type="entry name" value="Tyrosine_recombinase_XerCD"/>
</dbReference>
<dbReference type="GO" id="GO:0006310">
    <property type="term" value="P:DNA recombination"/>
    <property type="evidence" value="ECO:0007669"/>
    <property type="project" value="UniProtKB-KW"/>
</dbReference>
<evidence type="ECO:0000256" key="1">
    <source>
        <dbReference type="ARBA" id="ARBA00008857"/>
    </source>
</evidence>
<dbReference type="InterPro" id="IPR013762">
    <property type="entry name" value="Integrase-like_cat_sf"/>
</dbReference>
<evidence type="ECO:0000256" key="3">
    <source>
        <dbReference type="ARBA" id="ARBA00023125"/>
    </source>
</evidence>
<dbReference type="CDD" id="cd01184">
    <property type="entry name" value="INT_C_like_1"/>
    <property type="match status" value="1"/>
</dbReference>
<dbReference type="Proteomes" id="UP000494115">
    <property type="component" value="Unassembled WGS sequence"/>
</dbReference>
<dbReference type="PANTHER" id="PTHR30349">
    <property type="entry name" value="PHAGE INTEGRASE-RELATED"/>
    <property type="match status" value="1"/>
</dbReference>
<dbReference type="InterPro" id="IPR010998">
    <property type="entry name" value="Integrase_recombinase_N"/>
</dbReference>
<evidence type="ECO:0000256" key="4">
    <source>
        <dbReference type="ARBA" id="ARBA00023172"/>
    </source>
</evidence>
<gene>
    <name evidence="6" type="ORF">LMG28138_04534</name>
</gene>
<dbReference type="RefSeq" id="WP_175107149.1">
    <property type="nucleotide sequence ID" value="NZ_CADIKM010000031.1"/>
</dbReference>
<keyword evidence="2" id="KW-0229">DNA integration</keyword>
<evidence type="ECO:0000259" key="5">
    <source>
        <dbReference type="Pfam" id="PF20172"/>
    </source>
</evidence>
<dbReference type="Gene3D" id="1.10.150.130">
    <property type="match status" value="1"/>
</dbReference>
<evidence type="ECO:0000313" key="6">
    <source>
        <dbReference type="EMBL" id="CAB3798829.1"/>
    </source>
</evidence>
<dbReference type="GO" id="GO:0003677">
    <property type="term" value="F:DNA binding"/>
    <property type="evidence" value="ECO:0007669"/>
    <property type="project" value="UniProtKB-KW"/>
</dbReference>
<dbReference type="Pfam" id="PF20172">
    <property type="entry name" value="DUF6538"/>
    <property type="match status" value="1"/>
</dbReference>
<dbReference type="EMBL" id="CADIKM010000031">
    <property type="protein sequence ID" value="CAB3798829.1"/>
    <property type="molecule type" value="Genomic_DNA"/>
</dbReference>
<dbReference type="GO" id="GO:0015074">
    <property type="term" value="P:DNA integration"/>
    <property type="evidence" value="ECO:0007669"/>
    <property type="project" value="UniProtKB-KW"/>
</dbReference>